<dbReference type="Gene3D" id="3.40.190.170">
    <property type="entry name" value="Bacterial extracellular solute-binding protein, family 7"/>
    <property type="match status" value="1"/>
</dbReference>
<sequence>MQSAIHLNAASAYPEGTLPGIGLSRFAKGLRELSCSKATVECRHDLPLRATAILDAVRRGEFQIGELYCGALSTVDRLFQIGSMPFQSSTRASAMQLLAVARPHYEQTFDTLGVRLLYVSPWPPTGLWTREPVHSKAEFKRLRISTYDDMSADVVRSAGGQAVQMPIGEALSRLHDGQLDGVLSSGDGAAGRRLGKYLRCFYDIKYATPISYAVMNAELYRGLAVDQRRLVDQAAQAVERSLWCDLDGRIRQNHSHMMAAGVQVFSELDAKLTQALWEGGHKAINQWEQGACDQTASILGEYFPSPQGR</sequence>
<reference evidence="2 3" key="1">
    <citation type="submission" date="2019-10" db="EMBL/GenBank/DDBJ databases">
        <title>Complete genome sequence of Variovorax paradoxus 5C-2.</title>
        <authorList>
            <person name="Gogoleva N.E."/>
            <person name="Balkin A.S."/>
        </authorList>
    </citation>
    <scope>NUCLEOTIDE SEQUENCE [LARGE SCALE GENOMIC DNA]</scope>
    <source>
        <strain evidence="2 3">5C-2</strain>
    </source>
</reference>
<dbReference type="EMBL" id="CP045644">
    <property type="protein sequence ID" value="QFZ84713.1"/>
    <property type="molecule type" value="Genomic_DNA"/>
</dbReference>
<dbReference type="InterPro" id="IPR038404">
    <property type="entry name" value="TRAP_DctP_sf"/>
</dbReference>
<dbReference type="PANTHER" id="PTHR33376:SF4">
    <property type="entry name" value="SIALIC ACID-BINDING PERIPLASMIC PROTEIN SIAP"/>
    <property type="match status" value="1"/>
</dbReference>
<evidence type="ECO:0000256" key="1">
    <source>
        <dbReference type="ARBA" id="ARBA00022729"/>
    </source>
</evidence>
<proteinExistence type="predicted"/>
<name>A0A5Q0M5A5_VARPD</name>
<dbReference type="GO" id="GO:0055085">
    <property type="term" value="P:transmembrane transport"/>
    <property type="evidence" value="ECO:0007669"/>
    <property type="project" value="InterPro"/>
</dbReference>
<dbReference type="PANTHER" id="PTHR33376">
    <property type="match status" value="1"/>
</dbReference>
<dbReference type="AlphaFoldDB" id="A0A5Q0M5A5"/>
<dbReference type="InterPro" id="IPR018389">
    <property type="entry name" value="DctP_fam"/>
</dbReference>
<keyword evidence="1" id="KW-0732">Signal</keyword>
<evidence type="ECO:0000313" key="3">
    <source>
        <dbReference type="Proteomes" id="UP000326780"/>
    </source>
</evidence>
<dbReference type="NCBIfam" id="NF037995">
    <property type="entry name" value="TRAP_S1"/>
    <property type="match status" value="1"/>
</dbReference>
<organism evidence="2 3">
    <name type="scientific">Variovorax paradoxus</name>
    <dbReference type="NCBI Taxonomy" id="34073"/>
    <lineage>
        <taxon>Bacteria</taxon>
        <taxon>Pseudomonadati</taxon>
        <taxon>Pseudomonadota</taxon>
        <taxon>Betaproteobacteria</taxon>
        <taxon>Burkholderiales</taxon>
        <taxon>Comamonadaceae</taxon>
        <taxon>Variovorax</taxon>
    </lineage>
</organism>
<dbReference type="RefSeq" id="WP_153283336.1">
    <property type="nucleotide sequence ID" value="NZ_CP045644.1"/>
</dbReference>
<accession>A0A5Q0M5A5</accession>
<dbReference type="Proteomes" id="UP000326780">
    <property type="component" value="Chromosome"/>
</dbReference>
<dbReference type="Pfam" id="PF03480">
    <property type="entry name" value="DctP"/>
    <property type="match status" value="1"/>
</dbReference>
<gene>
    <name evidence="2" type="ORF">GFK26_19035</name>
</gene>
<protein>
    <submittedName>
        <fullName evidence="2">Uncharacterized protein</fullName>
    </submittedName>
</protein>
<evidence type="ECO:0000313" key="2">
    <source>
        <dbReference type="EMBL" id="QFZ84713.1"/>
    </source>
</evidence>